<dbReference type="FunFam" id="1.10.132.60:FF:000006">
    <property type="entry name" value="DNA polymerase"/>
    <property type="match status" value="1"/>
</dbReference>
<dbReference type="EC" id="2.7.7.7" evidence="12"/>
<dbReference type="FunFam" id="3.90.1600.10:FF:000023">
    <property type="entry name" value="DNA polymerase"/>
    <property type="match status" value="1"/>
</dbReference>
<feature type="region of interest" description="Disordered" evidence="13">
    <location>
        <begin position="179"/>
        <end position="272"/>
    </location>
</feature>
<evidence type="ECO:0000313" key="18">
    <source>
        <dbReference type="EMBL" id="KAK1169396.1"/>
    </source>
</evidence>
<dbReference type="Pfam" id="PF00136">
    <property type="entry name" value="DNA_pol_B"/>
    <property type="match status" value="1"/>
</dbReference>
<evidence type="ECO:0000259" key="14">
    <source>
        <dbReference type="Pfam" id="PF00136"/>
    </source>
</evidence>
<dbReference type="GO" id="GO:0006273">
    <property type="term" value="P:lagging strand elongation"/>
    <property type="evidence" value="ECO:0007669"/>
    <property type="project" value="TreeGrafter"/>
</dbReference>
<feature type="region of interest" description="Disordered" evidence="13">
    <location>
        <begin position="907"/>
        <end position="927"/>
    </location>
</feature>
<keyword evidence="9 12" id="KW-0239">DNA-directed DNA polymerase</keyword>
<feature type="region of interest" description="Disordered" evidence="13">
    <location>
        <begin position="1"/>
        <end position="51"/>
    </location>
</feature>
<dbReference type="GO" id="GO:0003682">
    <property type="term" value="F:chromatin binding"/>
    <property type="evidence" value="ECO:0007669"/>
    <property type="project" value="TreeGrafter"/>
</dbReference>
<dbReference type="Proteomes" id="UP001230051">
    <property type="component" value="Unassembled WGS sequence"/>
</dbReference>
<evidence type="ECO:0000256" key="13">
    <source>
        <dbReference type="SAM" id="MobiDB-lite"/>
    </source>
</evidence>
<evidence type="ECO:0000256" key="5">
    <source>
        <dbReference type="ARBA" id="ARBA00022705"/>
    </source>
</evidence>
<dbReference type="CDD" id="cd05776">
    <property type="entry name" value="DNA_polB_alpha_exo"/>
    <property type="match status" value="1"/>
</dbReference>
<evidence type="ECO:0000259" key="15">
    <source>
        <dbReference type="Pfam" id="PF03104"/>
    </source>
</evidence>
<dbReference type="Gene3D" id="3.90.1600.10">
    <property type="entry name" value="Palm domain of DNA polymerase"/>
    <property type="match status" value="1"/>
</dbReference>
<dbReference type="NCBIfam" id="TIGR00592">
    <property type="entry name" value="pol2"/>
    <property type="match status" value="1"/>
</dbReference>
<name>A0AAD8G7W5_ACIOX</name>
<dbReference type="SUPFAM" id="SSF56672">
    <property type="entry name" value="DNA/RNA polymerases"/>
    <property type="match status" value="1"/>
</dbReference>
<dbReference type="GO" id="GO:0005658">
    <property type="term" value="C:alpha DNA polymerase:primase complex"/>
    <property type="evidence" value="ECO:0007669"/>
    <property type="project" value="UniProtKB-ARBA"/>
</dbReference>
<keyword evidence="4 12" id="KW-0548">Nucleotidyltransferase</keyword>
<proteinExistence type="inferred from homology"/>
<dbReference type="GO" id="GO:0006272">
    <property type="term" value="P:leading strand elongation"/>
    <property type="evidence" value="ECO:0007669"/>
    <property type="project" value="TreeGrafter"/>
</dbReference>
<protein>
    <recommendedName>
        <fullName evidence="12">DNA polymerase</fullName>
        <ecNumber evidence="12">2.7.7.7</ecNumber>
    </recommendedName>
</protein>
<feature type="compositionally biased region" description="Acidic residues" evidence="13">
    <location>
        <begin position="257"/>
        <end position="272"/>
    </location>
</feature>
<dbReference type="InterPro" id="IPR006172">
    <property type="entry name" value="DNA-dir_DNA_pol_B"/>
</dbReference>
<feature type="compositionally biased region" description="Basic and acidic residues" evidence="13">
    <location>
        <begin position="111"/>
        <end position="130"/>
    </location>
</feature>
<keyword evidence="10 12" id="KW-0238">DNA-binding</keyword>
<dbReference type="PANTHER" id="PTHR45861:SF1">
    <property type="entry name" value="DNA POLYMERASE ALPHA CATALYTIC SUBUNIT"/>
    <property type="match status" value="1"/>
</dbReference>
<dbReference type="InterPro" id="IPR006134">
    <property type="entry name" value="DNA-dir_DNA_pol_B_multi_dom"/>
</dbReference>
<reference evidence="18" key="1">
    <citation type="submission" date="2022-02" db="EMBL/GenBank/DDBJ databases">
        <title>Atlantic sturgeon de novo genome assembly.</title>
        <authorList>
            <person name="Stock M."/>
            <person name="Klopp C."/>
            <person name="Guiguen Y."/>
            <person name="Cabau C."/>
            <person name="Parinello H."/>
            <person name="Santidrian Yebra-Pimentel E."/>
            <person name="Kuhl H."/>
            <person name="Dirks R.P."/>
            <person name="Guessner J."/>
            <person name="Wuertz S."/>
            <person name="Du K."/>
            <person name="Schartl M."/>
        </authorList>
    </citation>
    <scope>NUCLEOTIDE SEQUENCE</scope>
    <source>
        <strain evidence="18">STURGEONOMICS-FGT-2020</strain>
        <tissue evidence="18">Whole blood</tissue>
    </source>
</reference>
<dbReference type="InterPro" id="IPR006133">
    <property type="entry name" value="DNA-dir_DNA_pol_B_exonuc"/>
</dbReference>
<dbReference type="Pfam" id="PF03104">
    <property type="entry name" value="DNA_pol_B_exo1"/>
    <property type="match status" value="1"/>
</dbReference>
<dbReference type="EMBL" id="JAGXEW010000007">
    <property type="protein sequence ID" value="KAK1169396.1"/>
    <property type="molecule type" value="Genomic_DNA"/>
</dbReference>
<organism evidence="18 19">
    <name type="scientific">Acipenser oxyrinchus oxyrinchus</name>
    <dbReference type="NCBI Taxonomy" id="40147"/>
    <lineage>
        <taxon>Eukaryota</taxon>
        <taxon>Metazoa</taxon>
        <taxon>Chordata</taxon>
        <taxon>Craniata</taxon>
        <taxon>Vertebrata</taxon>
        <taxon>Euteleostomi</taxon>
        <taxon>Actinopterygii</taxon>
        <taxon>Chondrostei</taxon>
        <taxon>Acipenseriformes</taxon>
        <taxon>Acipenseridae</taxon>
        <taxon>Acipenser</taxon>
    </lineage>
</organism>
<evidence type="ECO:0000259" key="17">
    <source>
        <dbReference type="Pfam" id="PF12254"/>
    </source>
</evidence>
<dbReference type="InterPro" id="IPR017964">
    <property type="entry name" value="DNA-dir_DNA_pol_B_CS"/>
</dbReference>
<comment type="subcellular location">
    <subcellularLocation>
        <location evidence="1">Nucleus</location>
    </subcellularLocation>
</comment>
<feature type="domain" description="DNA-directed DNA polymerase family B multifunctional" evidence="14">
    <location>
        <begin position="797"/>
        <end position="1248"/>
    </location>
</feature>
<dbReference type="GO" id="GO:1902975">
    <property type="term" value="P:mitotic DNA replication initiation"/>
    <property type="evidence" value="ECO:0007669"/>
    <property type="project" value="InterPro"/>
</dbReference>
<dbReference type="Pfam" id="PF12254">
    <property type="entry name" value="DNA_pol_alpha_N"/>
    <property type="match status" value="1"/>
</dbReference>
<dbReference type="InterPro" id="IPR043502">
    <property type="entry name" value="DNA/RNA_pol_sf"/>
</dbReference>
<accession>A0AAD8G7W5</accession>
<dbReference type="FunFam" id="3.90.1600.10:FF:000022">
    <property type="entry name" value="DNA polymerase"/>
    <property type="match status" value="1"/>
</dbReference>
<evidence type="ECO:0000256" key="7">
    <source>
        <dbReference type="ARBA" id="ARBA00022771"/>
    </source>
</evidence>
<dbReference type="SUPFAM" id="SSF53098">
    <property type="entry name" value="Ribonuclease H-like"/>
    <property type="match status" value="1"/>
</dbReference>
<evidence type="ECO:0000256" key="4">
    <source>
        <dbReference type="ARBA" id="ARBA00022695"/>
    </source>
</evidence>
<dbReference type="InterPro" id="IPR045846">
    <property type="entry name" value="POLBc_alpha"/>
</dbReference>
<keyword evidence="5 12" id="KW-0235">DNA replication</keyword>
<dbReference type="GO" id="GO:0003697">
    <property type="term" value="F:single-stranded DNA binding"/>
    <property type="evidence" value="ECO:0007669"/>
    <property type="project" value="TreeGrafter"/>
</dbReference>
<dbReference type="InterPro" id="IPR038256">
    <property type="entry name" value="Pol_alpha_znc_sf"/>
</dbReference>
<evidence type="ECO:0000256" key="9">
    <source>
        <dbReference type="ARBA" id="ARBA00022932"/>
    </source>
</evidence>
<evidence type="ECO:0000256" key="11">
    <source>
        <dbReference type="ARBA" id="ARBA00023242"/>
    </source>
</evidence>
<dbReference type="GO" id="GO:0008270">
    <property type="term" value="F:zinc ion binding"/>
    <property type="evidence" value="ECO:0007669"/>
    <property type="project" value="UniProtKB-KW"/>
</dbReference>
<feature type="compositionally biased region" description="Basic and acidic residues" evidence="13">
    <location>
        <begin position="1"/>
        <end position="12"/>
    </location>
</feature>
<comment type="similarity">
    <text evidence="2 12">Belongs to the DNA polymerase type-B family.</text>
</comment>
<evidence type="ECO:0000259" key="16">
    <source>
        <dbReference type="Pfam" id="PF08996"/>
    </source>
</evidence>
<dbReference type="InterPro" id="IPR012337">
    <property type="entry name" value="RNaseH-like_sf"/>
</dbReference>
<dbReference type="Pfam" id="PF08996">
    <property type="entry name" value="zf-DNA_Pol"/>
    <property type="match status" value="1"/>
</dbReference>
<dbReference type="GO" id="GO:0003887">
    <property type="term" value="F:DNA-directed DNA polymerase activity"/>
    <property type="evidence" value="ECO:0007669"/>
    <property type="project" value="UniProtKB-KW"/>
</dbReference>
<dbReference type="GO" id="GO:0003688">
    <property type="term" value="F:DNA replication origin binding"/>
    <property type="evidence" value="ECO:0007669"/>
    <property type="project" value="TreeGrafter"/>
</dbReference>
<feature type="domain" description="DNA polymerase alpha catalytic subunit N-terminal" evidence="17">
    <location>
        <begin position="43"/>
        <end position="104"/>
    </location>
</feature>
<feature type="domain" description="DNA-directed DNA polymerase family B exonuclease" evidence="15">
    <location>
        <begin position="497"/>
        <end position="732"/>
    </location>
</feature>
<dbReference type="Gene3D" id="1.10.3200.20">
    <property type="entry name" value="DNA Polymerase alpha, zinc finger"/>
    <property type="match status" value="1"/>
</dbReference>
<dbReference type="GO" id="GO:0000166">
    <property type="term" value="F:nucleotide binding"/>
    <property type="evidence" value="ECO:0007669"/>
    <property type="project" value="InterPro"/>
</dbReference>
<dbReference type="SUPFAM" id="SSF90234">
    <property type="entry name" value="Zinc finger domain of DNA polymerase-alpha"/>
    <property type="match status" value="1"/>
</dbReference>
<dbReference type="InterPro" id="IPR024647">
    <property type="entry name" value="DNA_pol_a_cat_su_N"/>
</dbReference>
<feature type="region of interest" description="Disordered" evidence="13">
    <location>
        <begin position="106"/>
        <end position="131"/>
    </location>
</feature>
<evidence type="ECO:0000256" key="12">
    <source>
        <dbReference type="RuleBase" id="RU000442"/>
    </source>
</evidence>
<feature type="domain" description="Zinc finger DNA-directed DNA polymerase family B alpha" evidence="16">
    <location>
        <begin position="1288"/>
        <end position="1472"/>
    </location>
</feature>
<keyword evidence="7" id="KW-0863">Zinc-finger</keyword>
<dbReference type="PRINTS" id="PR00106">
    <property type="entry name" value="DNAPOLB"/>
</dbReference>
<keyword evidence="19" id="KW-1185">Reference proteome</keyword>
<keyword evidence="3 12" id="KW-0808">Transferase</keyword>
<dbReference type="Gene3D" id="3.30.420.10">
    <property type="entry name" value="Ribonuclease H-like superfamily/Ribonuclease H"/>
    <property type="match status" value="1"/>
</dbReference>
<dbReference type="SMART" id="SM00486">
    <property type="entry name" value="POLBc"/>
    <property type="match status" value="1"/>
</dbReference>
<dbReference type="Gene3D" id="3.30.70.2820">
    <property type="match status" value="1"/>
</dbReference>
<keyword evidence="8" id="KW-0862">Zinc</keyword>
<feature type="compositionally biased region" description="Basic and acidic residues" evidence="13">
    <location>
        <begin position="41"/>
        <end position="51"/>
    </location>
</feature>
<dbReference type="PANTHER" id="PTHR45861">
    <property type="entry name" value="DNA POLYMERASE ALPHA CATALYTIC SUBUNIT"/>
    <property type="match status" value="1"/>
</dbReference>
<evidence type="ECO:0000256" key="8">
    <source>
        <dbReference type="ARBA" id="ARBA00022833"/>
    </source>
</evidence>
<dbReference type="Gene3D" id="1.10.287.690">
    <property type="entry name" value="Helix hairpin bin"/>
    <property type="match status" value="1"/>
</dbReference>
<dbReference type="InterPro" id="IPR023211">
    <property type="entry name" value="DNA_pol_palm_dom_sf"/>
</dbReference>
<comment type="caution">
    <text evidence="18">The sequence shown here is derived from an EMBL/GenBank/DDBJ whole genome shotgun (WGS) entry which is preliminary data.</text>
</comment>
<comment type="catalytic activity">
    <reaction evidence="12">
        <text>DNA(n) + a 2'-deoxyribonucleoside 5'-triphosphate = DNA(n+1) + diphosphate</text>
        <dbReference type="Rhea" id="RHEA:22508"/>
        <dbReference type="Rhea" id="RHEA-COMP:17339"/>
        <dbReference type="Rhea" id="RHEA-COMP:17340"/>
        <dbReference type="ChEBI" id="CHEBI:33019"/>
        <dbReference type="ChEBI" id="CHEBI:61560"/>
        <dbReference type="ChEBI" id="CHEBI:173112"/>
        <dbReference type="EC" id="2.7.7.7"/>
    </reaction>
</comment>
<sequence>MAPVSKPDKDIDKQEDDAGDSCGLASTRSRREKREKTGRKSALDRLKKAKAGEKVKYEVEEIASVYEEVDEEQYSRMVRDRQDDDWIIDDDGIGYVEDGREIFDDDLAEDALDRGPKGKRGDKGASSKDKKIVKKVAVSKPNSIKSMFMASSVKKSSEKDIDLSKDDLLGDLLQDLHSEKPQLLTPPPVITLKKKKPVGVPQNPFSVKLQAPKASPSPSLVKEASVPPRPAGSSVRPAHPVKSAGAPRTERVKLEEEPQVEEAVGDMQFDEGDFDEPMEVENAEEPASAAVQPVKEEPQPEPIIKVEPKTEPTDKHSALKSASIPESSCWELMDPEDSSASAVEVQVDSSRLPLVMGAEGEQVFRFYWLDAFEDPYNCPGIVYLFGKVWIESAKAHVSCCVVVKNIERTMYLLPRETRVNPKTRAETDTPVTMMDVYQEFNEIADRYKIMKFKSKKVVKNYAFEIPDVPAQSEYLEVRYSADLPPLPQDLKGATFSQVFGTNTTSLEHFLLGRKIKGPCWLDVKTPQLASQPVSWCKVEAVALKSDLVSVVKDIAAPPLVVLSISMKTVQNPKTHQNEIVSLAALLHNQFPLDRAPPQPPFQTHFCVISKPNDCIYPFDFNEAVKRKNAKVEIASTERTLLGFFLAKLYKIDPDVIVGHDIYSFDLEVLLQRINACKVPNWSKIGRLRRSVMPKLGGRSGFAEKNATCGRMICDVQISAKELIRCKSYHLSELVLHILKSERPVIPQEDIKNLYSDSHRLLYLLESTWMDAKFILQIMCELNVLPLALQITNIAGNVMSRTLMGGRAERNEYLLLHAFHERDYIVPDKQVFKKVQQDHVEDDDEGDAGQGKSRKVKKAAYAGGLVLEPKVGFYDKFILLLDFNSLYPSIIQEFNICFTTVQRLAPGSQKTAEGEEQDEIPQIPDPDQDMGILPKEIRKLVERRKQVKQLMKQPDLNPDLHMQYDIRQKALKLTANSMYGCLGFAFSRFYAKPLAALVTHTGREILMHTKELVQKMNLEVIYGDTDSIMINTNSANLEEVFKLGNKVKSEVNKLYKLLEIDVDGVFKSLLLLKKKKYAALTVEPTGDGRYTTKQELKGLDIVRRDWCDLAKEGGNYVIAQILSDQPRDTIVENIQKRLMEIGESVVNGSTPLNMFEINKALTKDPQDYPDKKSLPHVHVALWINSQGGHKVKAGDTISYVICQDGSNLSASQRAYALEQLQKQEGLSIDTHYYLSQQVHPVVSRICEPIEGIDAVLIATWLGLDPSQFRSQQQYHRDEESEALLGAPAQLTDEEKYRDCERFKFPCPQCTTENIYDSVFDGSRKVIEPRLMRCSNTNCEAAQINYGVQMSNKLILDIRRHIKKYYSGWLMCEEQTCRNRTRRLPLGLYRRGPVCQACMKASLRPEYPEKALYTQLCYYRYIFDWDYAVGKQDKEWQLRLNLLEEKVWYKKLKEVADKALSVSGYSEVNLSKLFQSLTSLKQPFSCPGSAM</sequence>
<dbReference type="Gene3D" id="1.10.132.60">
    <property type="entry name" value="DNA polymerase family B, C-terminal domain"/>
    <property type="match status" value="1"/>
</dbReference>
<dbReference type="Gene3D" id="2.40.50.730">
    <property type="match status" value="1"/>
</dbReference>
<dbReference type="FunFam" id="3.30.70.2820:FF:000001">
    <property type="entry name" value="DNA polymerase"/>
    <property type="match status" value="1"/>
</dbReference>
<gene>
    <name evidence="18" type="primary">pola1</name>
    <name evidence="18" type="ORF">AOXY_G8172</name>
</gene>
<keyword evidence="11" id="KW-0539">Nucleus</keyword>
<feature type="compositionally biased region" description="Basic residues" evidence="13">
    <location>
        <begin position="28"/>
        <end position="39"/>
    </location>
</feature>
<dbReference type="PROSITE" id="PS00116">
    <property type="entry name" value="DNA_POLYMERASE_B"/>
    <property type="match status" value="1"/>
</dbReference>
<dbReference type="FunFam" id="1.10.287.690:FF:000003">
    <property type="entry name" value="DNA polymerase"/>
    <property type="match status" value="1"/>
</dbReference>
<evidence type="ECO:0000256" key="6">
    <source>
        <dbReference type="ARBA" id="ARBA00022723"/>
    </source>
</evidence>
<dbReference type="FunFam" id="3.30.420.10:FF:000018">
    <property type="entry name" value="DNA polymerase"/>
    <property type="match status" value="1"/>
</dbReference>
<evidence type="ECO:0000256" key="2">
    <source>
        <dbReference type="ARBA" id="ARBA00005755"/>
    </source>
</evidence>
<dbReference type="InterPro" id="IPR042087">
    <property type="entry name" value="DNA_pol_B_thumb"/>
</dbReference>
<evidence type="ECO:0000256" key="3">
    <source>
        <dbReference type="ARBA" id="ARBA00022679"/>
    </source>
</evidence>
<dbReference type="InterPro" id="IPR036397">
    <property type="entry name" value="RNaseH_sf"/>
</dbReference>
<evidence type="ECO:0000256" key="1">
    <source>
        <dbReference type="ARBA" id="ARBA00004123"/>
    </source>
</evidence>
<keyword evidence="6" id="KW-0479">Metal-binding</keyword>
<dbReference type="CDD" id="cd05532">
    <property type="entry name" value="POLBc_alpha"/>
    <property type="match status" value="1"/>
</dbReference>
<evidence type="ECO:0000313" key="19">
    <source>
        <dbReference type="Proteomes" id="UP001230051"/>
    </source>
</evidence>
<dbReference type="InterPro" id="IPR015088">
    <property type="entry name" value="Znf_DNA-dir_DNA_pol_B_alpha"/>
</dbReference>
<dbReference type="FunFam" id="1.10.3200.20:FF:000001">
    <property type="entry name" value="DNA polymerase"/>
    <property type="match status" value="1"/>
</dbReference>
<evidence type="ECO:0000256" key="10">
    <source>
        <dbReference type="ARBA" id="ARBA00023125"/>
    </source>
</evidence>